<keyword evidence="1" id="KW-0813">Transport</keyword>
<reference evidence="6" key="2">
    <citation type="submission" date="2020-09" db="EMBL/GenBank/DDBJ databases">
        <authorList>
            <person name="Sun Q."/>
            <person name="Ohkuma M."/>
        </authorList>
    </citation>
    <scope>NUCLEOTIDE SEQUENCE</scope>
    <source>
        <strain evidence="6">JCM 31311</strain>
    </source>
</reference>
<dbReference type="Pfam" id="PF01152">
    <property type="entry name" value="Bac_globin"/>
    <property type="match status" value="1"/>
</dbReference>
<dbReference type="InterPro" id="IPR001486">
    <property type="entry name" value="Hemoglobin_trunc"/>
</dbReference>
<evidence type="ECO:0000313" key="7">
    <source>
        <dbReference type="Proteomes" id="UP000603865"/>
    </source>
</evidence>
<dbReference type="Gene3D" id="1.10.490.10">
    <property type="entry name" value="Globins"/>
    <property type="match status" value="1"/>
</dbReference>
<dbReference type="GO" id="GO:0046872">
    <property type="term" value="F:metal ion binding"/>
    <property type="evidence" value="ECO:0007669"/>
    <property type="project" value="UniProtKB-KW"/>
</dbReference>
<reference evidence="6" key="1">
    <citation type="journal article" date="2014" name="Int. J. Syst. Evol. Microbiol.">
        <title>Complete genome sequence of Corynebacterium casei LMG S-19264T (=DSM 44701T), isolated from a smear-ripened cheese.</title>
        <authorList>
            <consortium name="US DOE Joint Genome Institute (JGI-PGF)"/>
            <person name="Walter F."/>
            <person name="Albersmeier A."/>
            <person name="Kalinowski J."/>
            <person name="Ruckert C."/>
        </authorList>
    </citation>
    <scope>NUCLEOTIDE SEQUENCE</scope>
    <source>
        <strain evidence="6">JCM 31311</strain>
    </source>
</reference>
<dbReference type="InterPro" id="IPR044203">
    <property type="entry name" value="GlbO/GLB3-like"/>
</dbReference>
<evidence type="ECO:0000313" key="6">
    <source>
        <dbReference type="EMBL" id="GGQ96428.1"/>
    </source>
</evidence>
<keyword evidence="4" id="KW-0408">Iron</keyword>
<dbReference type="InterPro" id="IPR012292">
    <property type="entry name" value="Globin/Proto"/>
</dbReference>
<dbReference type="GO" id="GO:0019825">
    <property type="term" value="F:oxygen binding"/>
    <property type="evidence" value="ECO:0007669"/>
    <property type="project" value="InterPro"/>
</dbReference>
<dbReference type="GO" id="GO:0005344">
    <property type="term" value="F:oxygen carrier activity"/>
    <property type="evidence" value="ECO:0007669"/>
    <property type="project" value="InterPro"/>
</dbReference>
<dbReference type="GO" id="GO:0020037">
    <property type="term" value="F:heme binding"/>
    <property type="evidence" value="ECO:0007669"/>
    <property type="project" value="InterPro"/>
</dbReference>
<evidence type="ECO:0000256" key="5">
    <source>
        <dbReference type="ARBA" id="ARBA00034496"/>
    </source>
</evidence>
<name>A0A918F1H1_9DEIO</name>
<sequence length="147" mass="16400">MLSNPLSPDLRGTLYERVGPDALRSLLERFYRHVAATAHLAELFPGSHDPALWAVTLEKQFAFLSGFLGGPPLYHQQYGHPRLRARHLPFAVTPQRAREWLACMQTALHESPEIDPDTAAEVYMALSRVAVHMVNSGDAEGGTQEQR</sequence>
<evidence type="ECO:0000256" key="3">
    <source>
        <dbReference type="ARBA" id="ARBA00022723"/>
    </source>
</evidence>
<accession>A0A918F1H1</accession>
<keyword evidence="7" id="KW-1185">Reference proteome</keyword>
<dbReference type="SUPFAM" id="SSF46458">
    <property type="entry name" value="Globin-like"/>
    <property type="match status" value="1"/>
</dbReference>
<evidence type="ECO:0000256" key="1">
    <source>
        <dbReference type="ARBA" id="ARBA00022448"/>
    </source>
</evidence>
<dbReference type="InterPro" id="IPR009050">
    <property type="entry name" value="Globin-like_sf"/>
</dbReference>
<dbReference type="PANTHER" id="PTHR47366">
    <property type="entry name" value="TWO-ON-TWO HEMOGLOBIN-3"/>
    <property type="match status" value="1"/>
</dbReference>
<organism evidence="6 7">
    <name type="scientific">Deinococcus ruber</name>
    <dbReference type="NCBI Taxonomy" id="1848197"/>
    <lineage>
        <taxon>Bacteria</taxon>
        <taxon>Thermotogati</taxon>
        <taxon>Deinococcota</taxon>
        <taxon>Deinococci</taxon>
        <taxon>Deinococcales</taxon>
        <taxon>Deinococcaceae</taxon>
        <taxon>Deinococcus</taxon>
    </lineage>
</organism>
<dbReference type="Proteomes" id="UP000603865">
    <property type="component" value="Unassembled WGS sequence"/>
</dbReference>
<comment type="caution">
    <text evidence="6">The sequence shown here is derived from an EMBL/GenBank/DDBJ whole genome shotgun (WGS) entry which is preliminary data.</text>
</comment>
<comment type="similarity">
    <text evidence="5">Belongs to the truncated hemoglobin family. Group II subfamily.</text>
</comment>
<dbReference type="PANTHER" id="PTHR47366:SF1">
    <property type="entry name" value="TWO-ON-TWO HEMOGLOBIN-3"/>
    <property type="match status" value="1"/>
</dbReference>
<protein>
    <recommendedName>
        <fullName evidence="8">Globin</fullName>
    </recommendedName>
</protein>
<dbReference type="RefSeq" id="WP_189088015.1">
    <property type="nucleotide sequence ID" value="NZ_BMQL01000002.1"/>
</dbReference>
<keyword evidence="2" id="KW-0349">Heme</keyword>
<dbReference type="EMBL" id="BMQL01000002">
    <property type="protein sequence ID" value="GGQ96428.1"/>
    <property type="molecule type" value="Genomic_DNA"/>
</dbReference>
<dbReference type="AlphaFoldDB" id="A0A918F1H1"/>
<gene>
    <name evidence="6" type="ORF">GCM10008957_05850</name>
</gene>
<proteinExistence type="inferred from homology"/>
<evidence type="ECO:0000256" key="2">
    <source>
        <dbReference type="ARBA" id="ARBA00022617"/>
    </source>
</evidence>
<keyword evidence="3" id="KW-0479">Metal-binding</keyword>
<evidence type="ECO:0000256" key="4">
    <source>
        <dbReference type="ARBA" id="ARBA00023004"/>
    </source>
</evidence>
<evidence type="ECO:0008006" key="8">
    <source>
        <dbReference type="Google" id="ProtNLM"/>
    </source>
</evidence>